<dbReference type="Proteomes" id="UP000230052">
    <property type="component" value="Unassembled WGS sequence"/>
</dbReference>
<dbReference type="EMBL" id="PEWV01000002">
    <property type="protein sequence ID" value="PIU42464.1"/>
    <property type="molecule type" value="Genomic_DNA"/>
</dbReference>
<evidence type="ECO:0000313" key="2">
    <source>
        <dbReference type="EMBL" id="PIU42464.1"/>
    </source>
</evidence>
<dbReference type="AlphaFoldDB" id="A0A2J0KYT7"/>
<reference evidence="2 3" key="1">
    <citation type="submission" date="2017-09" db="EMBL/GenBank/DDBJ databases">
        <title>Depth-based differentiation of microbial function through sediment-hosted aquifers and enrichment of novel symbionts in the deep terrestrial subsurface.</title>
        <authorList>
            <person name="Probst A.J."/>
            <person name="Ladd B."/>
            <person name="Jarett J.K."/>
            <person name="Geller-Mcgrath D.E."/>
            <person name="Sieber C.M."/>
            <person name="Emerson J.B."/>
            <person name="Anantharaman K."/>
            <person name="Thomas B.C."/>
            <person name="Malmstrom R."/>
            <person name="Stieglmeier M."/>
            <person name="Klingl A."/>
            <person name="Woyke T."/>
            <person name="Ryan C.M."/>
            <person name="Banfield J.F."/>
        </authorList>
    </citation>
    <scope>NUCLEOTIDE SEQUENCE [LARGE SCALE GENOMIC DNA]</scope>
    <source>
        <strain evidence="2">CG07_land_8_20_14_0_80_42_15</strain>
    </source>
</reference>
<accession>A0A2J0KYT7</accession>
<protein>
    <submittedName>
        <fullName evidence="2">Sugar dehydratase</fullName>
    </submittedName>
</protein>
<dbReference type="PANTHER" id="PTHR43000">
    <property type="entry name" value="DTDP-D-GLUCOSE 4,6-DEHYDRATASE-RELATED"/>
    <property type="match status" value="1"/>
</dbReference>
<dbReference type="InterPro" id="IPR036291">
    <property type="entry name" value="NAD(P)-bd_dom_sf"/>
</dbReference>
<feature type="domain" description="NAD(P)-binding" evidence="1">
    <location>
        <begin position="12"/>
        <end position="311"/>
    </location>
</feature>
<sequence>MANNFWQNKTVLITGYEGFLGSHIAKKLLNRNAKVVGFDKVRNQSLSLSGDLRDNIIWVKGDIANLASVKQAIEKYKPEIVFHLAAETIVGTALKKPIAAFKSNIEGTWNILEVCRGKKIVKAIIVASSDKAYGNHDVLPYKEDCGLKGDAPYDVSKSCADLLSYAYFRTYCLPVCTTRCGNIYGPGDPHFSRIVPDAIYSAIRDKKLLIRSDGKFIRDYIYVEDAVDGYILLAEKMQKLRLFGESFNLSNDKPISVLELVKKIYCIAGKKPDYRILDKAENEIRRQYLSSKKARSLLGWRPRYTLEKGLEVTLEWYKGYFKIHHNRQNKD</sequence>
<dbReference type="Pfam" id="PF16363">
    <property type="entry name" value="GDP_Man_Dehyd"/>
    <property type="match status" value="1"/>
</dbReference>
<comment type="caution">
    <text evidence="2">The sequence shown here is derived from an EMBL/GenBank/DDBJ whole genome shotgun (WGS) entry which is preliminary data.</text>
</comment>
<name>A0A2J0KYT7_9BACT</name>
<proteinExistence type="predicted"/>
<dbReference type="InterPro" id="IPR016040">
    <property type="entry name" value="NAD(P)-bd_dom"/>
</dbReference>
<evidence type="ECO:0000259" key="1">
    <source>
        <dbReference type="Pfam" id="PF16363"/>
    </source>
</evidence>
<evidence type="ECO:0000313" key="3">
    <source>
        <dbReference type="Proteomes" id="UP000230052"/>
    </source>
</evidence>
<dbReference type="SUPFAM" id="SSF51735">
    <property type="entry name" value="NAD(P)-binding Rossmann-fold domains"/>
    <property type="match status" value="1"/>
</dbReference>
<gene>
    <name evidence="2" type="ORF">COS99_00135</name>
</gene>
<organism evidence="2 3">
    <name type="scientific">Candidatus Aquitaenariimonas noxiae</name>
    <dbReference type="NCBI Taxonomy" id="1974741"/>
    <lineage>
        <taxon>Bacteria</taxon>
        <taxon>Pseudomonadati</taxon>
        <taxon>Candidatus Omnitrophota</taxon>
        <taxon>Candidatus Aquitaenariimonas</taxon>
    </lineage>
</organism>
<dbReference type="Gene3D" id="3.40.50.720">
    <property type="entry name" value="NAD(P)-binding Rossmann-like Domain"/>
    <property type="match status" value="1"/>
</dbReference>